<organism evidence="2 3">
    <name type="scientific">Brevibacterium paucivorans</name>
    <dbReference type="NCBI Taxonomy" id="170994"/>
    <lineage>
        <taxon>Bacteria</taxon>
        <taxon>Bacillati</taxon>
        <taxon>Actinomycetota</taxon>
        <taxon>Actinomycetes</taxon>
        <taxon>Micrococcales</taxon>
        <taxon>Brevibacteriaceae</taxon>
        <taxon>Brevibacterium</taxon>
    </lineage>
</organism>
<feature type="region of interest" description="Disordered" evidence="1">
    <location>
        <begin position="34"/>
        <end position="91"/>
    </location>
</feature>
<name>A0ABS2SLM4_9MICO</name>
<gene>
    <name evidence="2" type="ORF">JOE56_001203</name>
</gene>
<reference evidence="2 3" key="1">
    <citation type="submission" date="2021-01" db="EMBL/GenBank/DDBJ databases">
        <title>Sequencing the genomes of 1000 actinobacteria strains.</title>
        <authorList>
            <person name="Klenk H.-P."/>
        </authorList>
    </citation>
    <scope>NUCLEOTIDE SEQUENCE [LARGE SCALE GENOMIC DNA]</scope>
    <source>
        <strain evidence="2 3">DSM 13657</strain>
    </source>
</reference>
<dbReference type="EMBL" id="JAFBCP010000001">
    <property type="protein sequence ID" value="MBM7816509.1"/>
    <property type="molecule type" value="Genomic_DNA"/>
</dbReference>
<sequence length="91" mass="9420">MGREVDGAAEGVVDGQRMEAGALIVEKSGERCLRRSGTPARLRSGLEHGDLDAAAGKGESGGESVRTAADDDRGRHCGPSFTARPPSLRST</sequence>
<comment type="caution">
    <text evidence="2">The sequence shown here is derived from an EMBL/GenBank/DDBJ whole genome shotgun (WGS) entry which is preliminary data.</text>
</comment>
<protein>
    <submittedName>
        <fullName evidence="2">Uncharacterized protein</fullName>
    </submittedName>
</protein>
<keyword evidence="3" id="KW-1185">Reference proteome</keyword>
<accession>A0ABS2SLM4</accession>
<evidence type="ECO:0000256" key="1">
    <source>
        <dbReference type="SAM" id="MobiDB-lite"/>
    </source>
</evidence>
<dbReference type="Proteomes" id="UP000809290">
    <property type="component" value="Unassembled WGS sequence"/>
</dbReference>
<proteinExistence type="predicted"/>
<evidence type="ECO:0000313" key="2">
    <source>
        <dbReference type="EMBL" id="MBM7816509.1"/>
    </source>
</evidence>
<evidence type="ECO:0000313" key="3">
    <source>
        <dbReference type="Proteomes" id="UP000809290"/>
    </source>
</evidence>